<evidence type="ECO:0000256" key="3">
    <source>
        <dbReference type="ARBA" id="ARBA00022475"/>
    </source>
</evidence>
<feature type="transmembrane region" description="Helical" evidence="7">
    <location>
        <begin position="243"/>
        <end position="270"/>
    </location>
</feature>
<dbReference type="Proteomes" id="UP000568839">
    <property type="component" value="Unassembled WGS sequence"/>
</dbReference>
<comment type="caution">
    <text evidence="9">The sequence shown here is derived from an EMBL/GenBank/DDBJ whole genome shotgun (WGS) entry which is preliminary data.</text>
</comment>
<feature type="transmembrane region" description="Helical" evidence="7">
    <location>
        <begin position="393"/>
        <end position="417"/>
    </location>
</feature>
<feature type="transmembrane region" description="Helical" evidence="7">
    <location>
        <begin position="72"/>
        <end position="92"/>
    </location>
</feature>
<keyword evidence="2" id="KW-0813">Transport</keyword>
<proteinExistence type="predicted"/>
<dbReference type="AlphaFoldDB" id="A0A841PQY6"/>
<feature type="transmembrane region" description="Helical" evidence="7">
    <location>
        <begin position="192"/>
        <end position="214"/>
    </location>
</feature>
<keyword evidence="5 7" id="KW-1133">Transmembrane helix</keyword>
<evidence type="ECO:0000313" key="9">
    <source>
        <dbReference type="EMBL" id="MBB6451169.1"/>
    </source>
</evidence>
<dbReference type="PRINTS" id="PR01988">
    <property type="entry name" value="EXPORTERBACE"/>
</dbReference>
<dbReference type="InterPro" id="IPR011701">
    <property type="entry name" value="MFS"/>
</dbReference>
<feature type="domain" description="Major facilitator superfamily (MFS) profile" evidence="8">
    <location>
        <begin position="34"/>
        <end position="423"/>
    </location>
</feature>
<sequence>MKPFTYIIDRTVGFEKEEGETLLQHGQPLSQNRIFILLLIAGIFAVIGFSMFLTTVSWYAISAMGSPTAVGLVLMAATIPRLVMMMFGGVVADKYKKTTIMFMTNLIQAFVLFSLYVLVDNEILTLTVLLVIAGVFGMLDAFFGPASMSLIPKVVPKKQLQRANSIFQGADQISFIVGPIFAGLMMESLGVASSFLVATILVFLSAVFIFPPFIKEAAVDERVSQNPWQDMKEGMSFVRNSSFLLTGLIVLISLNFFVFGALHIAIPLLVDVYGGSPLNLSFMEASLGIGMLIGSVLLSIYTIQKRRGAVTIYGLMASLGLFILFSLVPSLPFLTAILFFIGFSMVFVYVPFFTVAQENTENRIMGRVMSIIFLAMNGFDPVSYGIVTGFVSIGIPVQMVLFGLGVSGLLIALTVFFKAREFREV</sequence>
<evidence type="ECO:0000256" key="4">
    <source>
        <dbReference type="ARBA" id="ARBA00022692"/>
    </source>
</evidence>
<dbReference type="CDD" id="cd06173">
    <property type="entry name" value="MFS_MefA_like"/>
    <property type="match status" value="1"/>
</dbReference>
<dbReference type="SUPFAM" id="SSF103473">
    <property type="entry name" value="MFS general substrate transporter"/>
    <property type="match status" value="1"/>
</dbReference>
<protein>
    <submittedName>
        <fullName evidence="9">MFS family permease</fullName>
    </submittedName>
</protein>
<reference evidence="9 10" key="1">
    <citation type="submission" date="2020-08" db="EMBL/GenBank/DDBJ databases">
        <title>Genomic Encyclopedia of Type Strains, Phase IV (KMG-IV): sequencing the most valuable type-strain genomes for metagenomic binning, comparative biology and taxonomic classification.</title>
        <authorList>
            <person name="Goeker M."/>
        </authorList>
    </citation>
    <scope>NUCLEOTIDE SEQUENCE [LARGE SCALE GENOMIC DNA]</scope>
    <source>
        <strain evidence="9 10">DSM 21769</strain>
    </source>
</reference>
<feature type="transmembrane region" description="Helical" evidence="7">
    <location>
        <begin position="334"/>
        <end position="356"/>
    </location>
</feature>
<keyword evidence="3" id="KW-1003">Cell membrane</keyword>
<gene>
    <name evidence="9" type="ORF">HNR44_003163</name>
</gene>
<comment type="subcellular location">
    <subcellularLocation>
        <location evidence="1">Cell membrane</location>
        <topology evidence="1">Multi-pass membrane protein</topology>
    </subcellularLocation>
</comment>
<dbReference type="GO" id="GO:0022857">
    <property type="term" value="F:transmembrane transporter activity"/>
    <property type="evidence" value="ECO:0007669"/>
    <property type="project" value="InterPro"/>
</dbReference>
<feature type="transmembrane region" description="Helical" evidence="7">
    <location>
        <begin position="123"/>
        <end position="144"/>
    </location>
</feature>
<dbReference type="InterPro" id="IPR020846">
    <property type="entry name" value="MFS_dom"/>
</dbReference>
<keyword evidence="4 7" id="KW-0812">Transmembrane</keyword>
<keyword evidence="6 7" id="KW-0472">Membrane</keyword>
<feature type="transmembrane region" description="Helical" evidence="7">
    <location>
        <begin position="34"/>
        <end position="60"/>
    </location>
</feature>
<feature type="transmembrane region" description="Helical" evidence="7">
    <location>
        <begin position="282"/>
        <end position="303"/>
    </location>
</feature>
<evidence type="ECO:0000256" key="5">
    <source>
        <dbReference type="ARBA" id="ARBA00022989"/>
    </source>
</evidence>
<evidence type="ECO:0000259" key="8">
    <source>
        <dbReference type="PROSITE" id="PS50850"/>
    </source>
</evidence>
<feature type="transmembrane region" description="Helical" evidence="7">
    <location>
        <begin position="310"/>
        <end position="328"/>
    </location>
</feature>
<dbReference type="GO" id="GO:0005886">
    <property type="term" value="C:plasma membrane"/>
    <property type="evidence" value="ECO:0007669"/>
    <property type="project" value="UniProtKB-SubCell"/>
</dbReference>
<dbReference type="InterPro" id="IPR036259">
    <property type="entry name" value="MFS_trans_sf"/>
</dbReference>
<evidence type="ECO:0000256" key="7">
    <source>
        <dbReference type="SAM" id="Phobius"/>
    </source>
</evidence>
<evidence type="ECO:0000256" key="6">
    <source>
        <dbReference type="ARBA" id="ARBA00023136"/>
    </source>
</evidence>
<dbReference type="Pfam" id="PF07690">
    <property type="entry name" value="MFS_1"/>
    <property type="match status" value="1"/>
</dbReference>
<feature type="transmembrane region" description="Helical" evidence="7">
    <location>
        <begin position="99"/>
        <end position="117"/>
    </location>
</feature>
<dbReference type="PROSITE" id="PS50850">
    <property type="entry name" value="MFS"/>
    <property type="match status" value="1"/>
</dbReference>
<dbReference type="EMBL" id="JACHHJ010000005">
    <property type="protein sequence ID" value="MBB6451169.1"/>
    <property type="molecule type" value="Genomic_DNA"/>
</dbReference>
<dbReference type="PANTHER" id="PTHR43266">
    <property type="entry name" value="MACROLIDE-EFFLUX PROTEIN"/>
    <property type="match status" value="1"/>
</dbReference>
<dbReference type="InterPro" id="IPR022324">
    <property type="entry name" value="Bacilysin_exporter_BacE_put"/>
</dbReference>
<name>A0A841PQY6_9BACL</name>
<feature type="transmembrane region" description="Helical" evidence="7">
    <location>
        <begin position="165"/>
        <end position="186"/>
    </location>
</feature>
<evidence type="ECO:0000256" key="1">
    <source>
        <dbReference type="ARBA" id="ARBA00004651"/>
    </source>
</evidence>
<evidence type="ECO:0000313" key="10">
    <source>
        <dbReference type="Proteomes" id="UP000568839"/>
    </source>
</evidence>
<dbReference type="Gene3D" id="1.20.1250.20">
    <property type="entry name" value="MFS general substrate transporter like domains"/>
    <property type="match status" value="1"/>
</dbReference>
<organism evidence="9 10">
    <name type="scientific">Geomicrobium halophilum</name>
    <dbReference type="NCBI Taxonomy" id="549000"/>
    <lineage>
        <taxon>Bacteria</taxon>
        <taxon>Bacillati</taxon>
        <taxon>Bacillota</taxon>
        <taxon>Bacilli</taxon>
        <taxon>Bacillales</taxon>
        <taxon>Geomicrobium</taxon>
    </lineage>
</organism>
<evidence type="ECO:0000256" key="2">
    <source>
        <dbReference type="ARBA" id="ARBA00022448"/>
    </source>
</evidence>
<dbReference type="PANTHER" id="PTHR43266:SF9">
    <property type="entry name" value="PERMEASE, MAJOR FACILITATOR SUPERFAMILY-RELATED"/>
    <property type="match status" value="1"/>
</dbReference>
<feature type="transmembrane region" description="Helical" evidence="7">
    <location>
        <begin position="368"/>
        <end position="387"/>
    </location>
</feature>
<keyword evidence="10" id="KW-1185">Reference proteome</keyword>
<accession>A0A841PQY6</accession>